<dbReference type="GO" id="GO:0005737">
    <property type="term" value="C:cytoplasm"/>
    <property type="evidence" value="ECO:0007669"/>
    <property type="project" value="UniProtKB-SubCell"/>
</dbReference>
<proteinExistence type="inferred from homology"/>
<dbReference type="EMBL" id="LBTW01000015">
    <property type="protein sequence ID" value="KKQ49428.1"/>
    <property type="molecule type" value="Genomic_DNA"/>
</dbReference>
<accession>A0A0G0I276</accession>
<name>A0A0G0I276_9BACT</name>
<comment type="caution">
    <text evidence="8">The sequence shown here is derived from an EMBL/GenBank/DDBJ whole genome shotgun (WGS) entry which is preliminary data.</text>
</comment>
<dbReference type="HAMAP" id="MF_01114">
    <property type="entry name" value="RecX"/>
    <property type="match status" value="1"/>
</dbReference>
<evidence type="ECO:0000256" key="3">
    <source>
        <dbReference type="ARBA" id="ARBA00018111"/>
    </source>
</evidence>
<reference evidence="8 9" key="1">
    <citation type="journal article" date="2015" name="Nature">
        <title>rRNA introns, odd ribosomes, and small enigmatic genomes across a large radiation of phyla.</title>
        <authorList>
            <person name="Brown C.T."/>
            <person name="Hug L.A."/>
            <person name="Thomas B.C."/>
            <person name="Sharon I."/>
            <person name="Castelle C.J."/>
            <person name="Singh A."/>
            <person name="Wilkins M.J."/>
            <person name="Williams K.H."/>
            <person name="Banfield J.F."/>
        </authorList>
    </citation>
    <scope>NUCLEOTIDE SEQUENCE [LARGE SCALE GENOMIC DNA]</scope>
</reference>
<evidence type="ECO:0000256" key="1">
    <source>
        <dbReference type="ARBA" id="ARBA00004496"/>
    </source>
</evidence>
<evidence type="ECO:0000259" key="7">
    <source>
        <dbReference type="Pfam" id="PF21981"/>
    </source>
</evidence>
<dbReference type="PANTHER" id="PTHR33602">
    <property type="entry name" value="REGULATORY PROTEIN RECX FAMILY PROTEIN"/>
    <property type="match status" value="1"/>
</dbReference>
<sequence>MPFITSIKPQRFRTRVNIYLDGKFGFGLDLENFVRLGLTVGQELTDEKILEITQKGEYQKVWDRLLVFATLRPRSEKEINNWMIRKKVNPEYKNKLAEKLCNLELIDDEKFAKWWVGQRLAFKKKSLRDLNYELRGKGIKKEIIEKVLSASEINEEQAAKDLIEKRAYKWKGLGKMERRQKISRYLAGKGFGWEIIKKAIG</sequence>
<dbReference type="Gene3D" id="1.10.10.10">
    <property type="entry name" value="Winged helix-like DNA-binding domain superfamily/Winged helix DNA-binding domain"/>
    <property type="match status" value="3"/>
</dbReference>
<organism evidence="8 9">
    <name type="scientific">Candidatus Woesebacteria bacterium GW2011_GWD1_38_10</name>
    <dbReference type="NCBI Taxonomy" id="1618592"/>
    <lineage>
        <taxon>Bacteria</taxon>
        <taxon>Candidatus Woeseibacteriota</taxon>
    </lineage>
</organism>
<comment type="subcellular location">
    <subcellularLocation>
        <location evidence="1 5">Cytoplasm</location>
    </subcellularLocation>
</comment>
<evidence type="ECO:0000256" key="2">
    <source>
        <dbReference type="ARBA" id="ARBA00009695"/>
    </source>
</evidence>
<evidence type="ECO:0000313" key="9">
    <source>
        <dbReference type="Proteomes" id="UP000034366"/>
    </source>
</evidence>
<feature type="domain" description="RecX second three-helical" evidence="6">
    <location>
        <begin position="107"/>
        <end position="148"/>
    </location>
</feature>
<dbReference type="AlphaFoldDB" id="A0A0G0I276"/>
<keyword evidence="4 5" id="KW-0963">Cytoplasm</keyword>
<dbReference type="InterPro" id="IPR053925">
    <property type="entry name" value="RecX_HTH_3rd"/>
</dbReference>
<evidence type="ECO:0000256" key="5">
    <source>
        <dbReference type="HAMAP-Rule" id="MF_01114"/>
    </source>
</evidence>
<dbReference type="InterPro" id="IPR003783">
    <property type="entry name" value="Regulatory_RecX"/>
</dbReference>
<evidence type="ECO:0000259" key="6">
    <source>
        <dbReference type="Pfam" id="PF02631"/>
    </source>
</evidence>
<gene>
    <name evidence="5" type="primary">recX</name>
    <name evidence="8" type="ORF">US67_C0015G0019</name>
</gene>
<protein>
    <recommendedName>
        <fullName evidence="3 5">Regulatory protein RecX</fullName>
    </recommendedName>
</protein>
<dbReference type="GO" id="GO:0006282">
    <property type="term" value="P:regulation of DNA repair"/>
    <property type="evidence" value="ECO:0007669"/>
    <property type="project" value="UniProtKB-UniRule"/>
</dbReference>
<dbReference type="PANTHER" id="PTHR33602:SF1">
    <property type="entry name" value="REGULATORY PROTEIN RECX FAMILY PROTEIN"/>
    <property type="match status" value="1"/>
</dbReference>
<dbReference type="InterPro" id="IPR053924">
    <property type="entry name" value="RecX_HTH_2nd"/>
</dbReference>
<dbReference type="Proteomes" id="UP000034366">
    <property type="component" value="Unassembled WGS sequence"/>
</dbReference>
<feature type="domain" description="RecX third three-helical" evidence="7">
    <location>
        <begin position="155"/>
        <end position="200"/>
    </location>
</feature>
<comment type="function">
    <text evidence="5">Modulates RecA activity.</text>
</comment>
<evidence type="ECO:0000313" key="8">
    <source>
        <dbReference type="EMBL" id="KKQ49428.1"/>
    </source>
</evidence>
<dbReference type="InterPro" id="IPR036388">
    <property type="entry name" value="WH-like_DNA-bd_sf"/>
</dbReference>
<dbReference type="Pfam" id="PF02631">
    <property type="entry name" value="RecX_HTH2"/>
    <property type="match status" value="1"/>
</dbReference>
<dbReference type="Pfam" id="PF21981">
    <property type="entry name" value="RecX_HTH3"/>
    <property type="match status" value="1"/>
</dbReference>
<evidence type="ECO:0000256" key="4">
    <source>
        <dbReference type="ARBA" id="ARBA00022490"/>
    </source>
</evidence>
<dbReference type="PATRIC" id="fig|1618592.3.peg.333"/>
<comment type="similarity">
    <text evidence="2 5">Belongs to the RecX family.</text>
</comment>